<dbReference type="Proteomes" id="UP000202982">
    <property type="component" value="Segment"/>
</dbReference>
<evidence type="ECO:0000313" key="1">
    <source>
        <dbReference type="EMBL" id="ANW46822.1"/>
    </source>
</evidence>
<evidence type="ECO:0000313" key="2">
    <source>
        <dbReference type="Proteomes" id="UP000202982"/>
    </source>
</evidence>
<proteinExistence type="predicted"/>
<sequence length="190" mass="21312">MTTRYRLLKGSACDFVGAPANVRLAIRHRMDDRLAWCEKLETHATMWEPNKKNAYFIGNKENWFSVGIREPVTGDEQDLNECIGAPEADVKRGGFIANTKSFVGDSSPEGYPALNKCKQPADANKYLHEINPGVFVDVYDVLVAWNVTNPALQHLIKKALQAGERGHKSREQDLQDIIDSAIRAKELESK</sequence>
<dbReference type="EMBL" id="KX523699">
    <property type="protein sequence ID" value="ANW46822.1"/>
    <property type="molecule type" value="Genomic_DNA"/>
</dbReference>
<reference evidence="1" key="1">
    <citation type="submission" date="2016-09" db="EMBL/GenBank/DDBJ databases">
        <authorList>
            <person name="Liu Y."/>
            <person name="Bai C."/>
            <person name="Tong Y."/>
            <person name="Mi Z."/>
            <person name="An X."/>
            <person name="Huang Y."/>
            <person name="Li P."/>
            <person name="Yuan X."/>
            <person name="Niu W."/>
            <person name="Liu H."/>
        </authorList>
    </citation>
    <scope>NUCLEOTIDE SEQUENCE</scope>
</reference>
<dbReference type="OrthoDB" id="17593at10239"/>
<dbReference type="KEGG" id="vg:30308626"/>
<dbReference type="RefSeq" id="YP_009322740.1">
    <property type="nucleotide sequence ID" value="NC_031924.1"/>
</dbReference>
<keyword evidence="2" id="KW-1185">Reference proteome</keyword>
<dbReference type="GeneID" id="30308626"/>
<organism evidence="1 2">
    <name type="scientific">Salmonella phage IME207</name>
    <dbReference type="NCBI Taxonomy" id="1873985"/>
    <lineage>
        <taxon>Viruses</taxon>
        <taxon>Duplodnaviria</taxon>
        <taxon>Heunggongvirae</taxon>
        <taxon>Uroviricota</taxon>
        <taxon>Caudoviricetes</taxon>
        <taxon>Shuimuvirus</taxon>
        <taxon>Shuimuvirus IME207</taxon>
    </lineage>
</organism>
<protein>
    <submittedName>
        <fullName evidence="1">Uncharacterized protein</fullName>
    </submittedName>
</protein>
<name>A0A1B1W2C0_9CAUD</name>
<accession>A0A1B1W2C0</accession>